<keyword evidence="4" id="KW-1185">Reference proteome</keyword>
<proteinExistence type="predicted"/>
<evidence type="ECO:0000313" key="3">
    <source>
        <dbReference type="EMBL" id="NDJ16714.1"/>
    </source>
</evidence>
<dbReference type="EMBL" id="WVIE01000005">
    <property type="protein sequence ID" value="NDJ16714.1"/>
    <property type="molecule type" value="Genomic_DNA"/>
</dbReference>
<feature type="domain" description="Methyltransferase type 11" evidence="2">
    <location>
        <begin position="47"/>
        <end position="139"/>
    </location>
</feature>
<dbReference type="PANTHER" id="PTHR43861">
    <property type="entry name" value="TRANS-ACONITATE 2-METHYLTRANSFERASE-RELATED"/>
    <property type="match status" value="1"/>
</dbReference>
<keyword evidence="3" id="KW-0489">Methyltransferase</keyword>
<name>A0A8J8CHJ3_9CYAN</name>
<keyword evidence="1" id="KW-0808">Transferase</keyword>
<dbReference type="Gene3D" id="3.40.50.150">
    <property type="entry name" value="Vaccinia Virus protein VP39"/>
    <property type="match status" value="1"/>
</dbReference>
<reference evidence="3" key="1">
    <citation type="submission" date="2019-12" db="EMBL/GenBank/DDBJ databases">
        <title>High-Quality draft genome sequences of three cyanobacteria isolated from the limestone walls of the Old Cathedral of Coimbra.</title>
        <authorList>
            <person name="Tiago I."/>
            <person name="Soares F."/>
            <person name="Portugal A."/>
        </authorList>
    </citation>
    <scope>NUCLEOTIDE SEQUENCE</scope>
    <source>
        <strain evidence="3">A</strain>
    </source>
</reference>
<sequence>MSKSQYVFTDSQYVKELERLQAIEQVFDLASRKRIQATGITVDWRCLEVGAGAGSVAQWMAAVVGENGKVVAVDLDTRFVANIQLPNVEVLEADIRHLSLENRSFDLVHARYVLIHIPDFQVALARMLDLLKPGGWIVIEEPDFSAARAITGEERACDSVNRVNRAILQMFADRNMDYALGVKLPATFQTLGLRQLSVENDVPLSNGGSGIATVMKMSTVQLAEKYIATGEATQDDIEQYCLFSEDRNAWAIYYATVGVTAQTAAS</sequence>
<dbReference type="CDD" id="cd02440">
    <property type="entry name" value="AdoMet_MTases"/>
    <property type="match status" value="1"/>
</dbReference>
<dbReference type="InterPro" id="IPR013216">
    <property type="entry name" value="Methyltransf_11"/>
</dbReference>
<protein>
    <submittedName>
        <fullName evidence="3">Methyltransferase domain-containing protein</fullName>
    </submittedName>
</protein>
<gene>
    <name evidence="3" type="ORF">GS601_05325</name>
</gene>
<dbReference type="GO" id="GO:0032259">
    <property type="term" value="P:methylation"/>
    <property type="evidence" value="ECO:0007669"/>
    <property type="project" value="UniProtKB-KW"/>
</dbReference>
<dbReference type="Proteomes" id="UP000646053">
    <property type="component" value="Unassembled WGS sequence"/>
</dbReference>
<evidence type="ECO:0000259" key="2">
    <source>
        <dbReference type="Pfam" id="PF08241"/>
    </source>
</evidence>
<dbReference type="AlphaFoldDB" id="A0A8J8CHJ3"/>
<organism evidence="3 4">
    <name type="scientific">Myxacorys almedinensis A</name>
    <dbReference type="NCBI Taxonomy" id="2690445"/>
    <lineage>
        <taxon>Bacteria</taxon>
        <taxon>Bacillati</taxon>
        <taxon>Cyanobacteriota</taxon>
        <taxon>Cyanophyceae</taxon>
        <taxon>Leptolyngbyales</taxon>
        <taxon>Leptolyngbyaceae</taxon>
        <taxon>Myxacorys</taxon>
        <taxon>Myxacorys almedinensis</taxon>
    </lineage>
</organism>
<evidence type="ECO:0000313" key="4">
    <source>
        <dbReference type="Proteomes" id="UP000646053"/>
    </source>
</evidence>
<dbReference type="GO" id="GO:0008757">
    <property type="term" value="F:S-adenosylmethionine-dependent methyltransferase activity"/>
    <property type="evidence" value="ECO:0007669"/>
    <property type="project" value="InterPro"/>
</dbReference>
<dbReference type="Pfam" id="PF08241">
    <property type="entry name" value="Methyltransf_11"/>
    <property type="match status" value="1"/>
</dbReference>
<dbReference type="SUPFAM" id="SSF53335">
    <property type="entry name" value="S-adenosyl-L-methionine-dependent methyltransferases"/>
    <property type="match status" value="1"/>
</dbReference>
<dbReference type="InterPro" id="IPR029063">
    <property type="entry name" value="SAM-dependent_MTases_sf"/>
</dbReference>
<evidence type="ECO:0000256" key="1">
    <source>
        <dbReference type="ARBA" id="ARBA00022679"/>
    </source>
</evidence>
<comment type="caution">
    <text evidence="3">The sequence shown here is derived from an EMBL/GenBank/DDBJ whole genome shotgun (WGS) entry which is preliminary data.</text>
</comment>
<dbReference type="RefSeq" id="WP_162422238.1">
    <property type="nucleotide sequence ID" value="NZ_WVIE01000005.1"/>
</dbReference>
<dbReference type="PANTHER" id="PTHR43861:SF3">
    <property type="entry name" value="PUTATIVE (AFU_ORTHOLOGUE AFUA_2G14390)-RELATED"/>
    <property type="match status" value="1"/>
</dbReference>
<accession>A0A8J8CHJ3</accession>